<gene>
    <name evidence="1" type="ORF">SAMD00023353_6400100</name>
</gene>
<dbReference type="STRING" id="77044.A0A1W2TSW8"/>
<dbReference type="AlphaFoldDB" id="A0A1W2TSW8"/>
<accession>A0A1W2TSW8</accession>
<evidence type="ECO:0008006" key="3">
    <source>
        <dbReference type="Google" id="ProtNLM"/>
    </source>
</evidence>
<sequence>MDGLPDLIIDGIVSFLPDQRLSQFAALSSAWQRAIECRTFSRLRINSSDEDMDHLARVVLAKRRAHLRHLSFTVVVPFNEGSIKPRSRQQARFSDAFTTSVQRLFQALADGIPDGSRRLTLELGWVTSQLDWRDGKEPRYLRPRIGLVGHGQQLPLVPCVSHLTLISDASGRRVALRTIVDLAKRLPNLEHATLAAADAEVIHWSGDGAALHRDDRGGLAAALDGSEYVTRGGPAHVSLSMECQDPFVLAMNPRFVFPNCTNSLTYDPLSAAIRTWSYGLISLDVRGVLDRSLFWPMEKEPLEMPSSPWPRLKSFYVQLGLTTPMGGWYFNMRPGTVRRDVPCEDTVQPLIESWAMALKSMPVLEQATLVFRAEIGVTEPGFASSTSVEDWAIGFQAPHIALDLMNRPWERDLATDDLRSPRLFFQNLDGWRPLGSTMEEIYTMTKDKFVDKCLVEYEVDPFNNVKKLCCS</sequence>
<dbReference type="Proteomes" id="UP000054516">
    <property type="component" value="Unassembled WGS sequence"/>
</dbReference>
<keyword evidence="2" id="KW-1185">Reference proteome</keyword>
<organism evidence="1">
    <name type="scientific">Rosellinia necatrix</name>
    <name type="common">White root-rot fungus</name>
    <dbReference type="NCBI Taxonomy" id="77044"/>
    <lineage>
        <taxon>Eukaryota</taxon>
        <taxon>Fungi</taxon>
        <taxon>Dikarya</taxon>
        <taxon>Ascomycota</taxon>
        <taxon>Pezizomycotina</taxon>
        <taxon>Sordariomycetes</taxon>
        <taxon>Xylariomycetidae</taxon>
        <taxon>Xylariales</taxon>
        <taxon>Xylariaceae</taxon>
        <taxon>Rosellinia</taxon>
    </lineage>
</organism>
<reference evidence="1" key="1">
    <citation type="submission" date="2016-03" db="EMBL/GenBank/DDBJ databases">
        <title>Draft genome sequence of Rosellinia necatrix.</title>
        <authorList>
            <person name="Kanematsu S."/>
        </authorList>
    </citation>
    <scope>NUCLEOTIDE SEQUENCE [LARGE SCALE GENOMIC DNA]</scope>
    <source>
        <strain evidence="1">W97</strain>
    </source>
</reference>
<dbReference type="OrthoDB" id="5333491at2759"/>
<evidence type="ECO:0000313" key="2">
    <source>
        <dbReference type="Proteomes" id="UP000054516"/>
    </source>
</evidence>
<evidence type="ECO:0000313" key="1">
    <source>
        <dbReference type="EMBL" id="GAP91635.2"/>
    </source>
</evidence>
<proteinExistence type="predicted"/>
<name>A0A1W2TSW8_ROSNE</name>
<dbReference type="EMBL" id="DF977509">
    <property type="protein sequence ID" value="GAP91635.2"/>
    <property type="molecule type" value="Genomic_DNA"/>
</dbReference>
<protein>
    <recommendedName>
        <fullName evidence="3">F-box domain-containing protein</fullName>
    </recommendedName>
</protein>
<dbReference type="OMA" id="WECTEGG"/>